<organism evidence="2 3">
    <name type="scientific">Tegillarca granosa</name>
    <name type="common">Malaysian cockle</name>
    <name type="synonym">Anadara granosa</name>
    <dbReference type="NCBI Taxonomy" id="220873"/>
    <lineage>
        <taxon>Eukaryota</taxon>
        <taxon>Metazoa</taxon>
        <taxon>Spiralia</taxon>
        <taxon>Lophotrochozoa</taxon>
        <taxon>Mollusca</taxon>
        <taxon>Bivalvia</taxon>
        <taxon>Autobranchia</taxon>
        <taxon>Pteriomorphia</taxon>
        <taxon>Arcoida</taxon>
        <taxon>Arcoidea</taxon>
        <taxon>Arcidae</taxon>
        <taxon>Tegillarca</taxon>
    </lineage>
</organism>
<evidence type="ECO:0000313" key="3">
    <source>
        <dbReference type="Proteomes" id="UP001217089"/>
    </source>
</evidence>
<gene>
    <name evidence="2" type="ORF">KUTeg_014611</name>
</gene>
<evidence type="ECO:0000313" key="2">
    <source>
        <dbReference type="EMBL" id="KAJ8307828.1"/>
    </source>
</evidence>
<dbReference type="EMBL" id="JARBDR010000708">
    <property type="protein sequence ID" value="KAJ8307828.1"/>
    <property type="molecule type" value="Genomic_DNA"/>
</dbReference>
<reference evidence="2 3" key="1">
    <citation type="submission" date="2022-12" db="EMBL/GenBank/DDBJ databases">
        <title>Chromosome-level genome of Tegillarca granosa.</title>
        <authorList>
            <person name="Kim J."/>
        </authorList>
    </citation>
    <scope>NUCLEOTIDE SEQUENCE [LARGE SCALE GENOMIC DNA]</scope>
    <source>
        <strain evidence="2">Teg-2019</strain>
        <tissue evidence="2">Adductor muscle</tissue>
    </source>
</reference>
<feature type="transmembrane region" description="Helical" evidence="1">
    <location>
        <begin position="120"/>
        <end position="139"/>
    </location>
</feature>
<comment type="caution">
    <text evidence="2">The sequence shown here is derived from an EMBL/GenBank/DDBJ whole genome shotgun (WGS) entry which is preliminary data.</text>
</comment>
<evidence type="ECO:0000256" key="1">
    <source>
        <dbReference type="SAM" id="Phobius"/>
    </source>
</evidence>
<keyword evidence="3" id="KW-1185">Reference proteome</keyword>
<protein>
    <submittedName>
        <fullName evidence="2">Uncharacterized protein</fullName>
    </submittedName>
</protein>
<accession>A0ABQ9EX37</accession>
<name>A0ABQ9EX37_TEGGR</name>
<keyword evidence="1" id="KW-0472">Membrane</keyword>
<keyword evidence="1" id="KW-0812">Transmembrane</keyword>
<sequence>MLPLILPYLLEIDVIEFLLKSSNNISVKNIIESTEKKSQLQLILPFALQDYKSCKELPVYQDRPPISLEKYLSCKGRVKKNFMAYKIISVNKKKKMTIVSFCTQSVNKYSEGEVLEMFKGMFHLFIIFCICFINILSTLQREIIETEMDKTVELNVINIHIILKNKKI</sequence>
<keyword evidence="1" id="KW-1133">Transmembrane helix</keyword>
<dbReference type="Proteomes" id="UP001217089">
    <property type="component" value="Unassembled WGS sequence"/>
</dbReference>
<proteinExistence type="predicted"/>